<proteinExistence type="predicted"/>
<dbReference type="EMBL" id="JAGYWB010000009">
    <property type="protein sequence ID" value="KAI0510232.1"/>
    <property type="molecule type" value="Genomic_DNA"/>
</dbReference>
<evidence type="ECO:0000313" key="3">
    <source>
        <dbReference type="Proteomes" id="UP000829196"/>
    </source>
</evidence>
<dbReference type="InterPro" id="IPR043502">
    <property type="entry name" value="DNA/RNA_pol_sf"/>
</dbReference>
<feature type="region of interest" description="Disordered" evidence="1">
    <location>
        <begin position="1"/>
        <end position="21"/>
    </location>
</feature>
<reference evidence="2" key="1">
    <citation type="journal article" date="2022" name="Front. Genet.">
        <title>Chromosome-Scale Assembly of the Dendrobium nobile Genome Provides Insights Into the Molecular Mechanism of the Biosynthesis of the Medicinal Active Ingredient of Dendrobium.</title>
        <authorList>
            <person name="Xu Q."/>
            <person name="Niu S.-C."/>
            <person name="Li K.-L."/>
            <person name="Zheng P.-J."/>
            <person name="Zhang X.-J."/>
            <person name="Jia Y."/>
            <person name="Liu Y."/>
            <person name="Niu Y.-X."/>
            <person name="Yu L.-H."/>
            <person name="Chen D.-F."/>
            <person name="Zhang G.-Q."/>
        </authorList>
    </citation>
    <scope>NUCLEOTIDE SEQUENCE</scope>
    <source>
        <tissue evidence="2">Leaf</tissue>
    </source>
</reference>
<evidence type="ECO:0000313" key="2">
    <source>
        <dbReference type="EMBL" id="KAI0510232.1"/>
    </source>
</evidence>
<dbReference type="AlphaFoldDB" id="A0A8T3BB16"/>
<organism evidence="2 3">
    <name type="scientific">Dendrobium nobile</name>
    <name type="common">Orchid</name>
    <dbReference type="NCBI Taxonomy" id="94219"/>
    <lineage>
        <taxon>Eukaryota</taxon>
        <taxon>Viridiplantae</taxon>
        <taxon>Streptophyta</taxon>
        <taxon>Embryophyta</taxon>
        <taxon>Tracheophyta</taxon>
        <taxon>Spermatophyta</taxon>
        <taxon>Magnoliopsida</taxon>
        <taxon>Liliopsida</taxon>
        <taxon>Asparagales</taxon>
        <taxon>Orchidaceae</taxon>
        <taxon>Epidendroideae</taxon>
        <taxon>Malaxideae</taxon>
        <taxon>Dendrobiinae</taxon>
        <taxon>Dendrobium</taxon>
    </lineage>
</organism>
<accession>A0A8T3BB16</accession>
<dbReference type="SUPFAM" id="SSF56672">
    <property type="entry name" value="DNA/RNA polymerases"/>
    <property type="match status" value="1"/>
</dbReference>
<dbReference type="PANTHER" id="PTHR11439:SF524">
    <property type="entry name" value="RNA-DIRECTED DNA POLYMERASE, PROTEIN KINASE RLK-PELLE-DLSV FAMILY"/>
    <property type="match status" value="1"/>
</dbReference>
<evidence type="ECO:0000256" key="1">
    <source>
        <dbReference type="SAM" id="MobiDB-lite"/>
    </source>
</evidence>
<keyword evidence="3" id="KW-1185">Reference proteome</keyword>
<dbReference type="OrthoDB" id="780992at2759"/>
<evidence type="ECO:0008006" key="4">
    <source>
        <dbReference type="Google" id="ProtNLM"/>
    </source>
</evidence>
<sequence>MTNCKPISTPSQLKPSSKQIQSGAFSNPTLYRQLAGSLQYLTLTRPNISFAVNKVCQHMQNSLITHFDALKRLLRYIQGTSHFGISLFVNSKLNLLAYVDSDWAGDSTDRKSTTGYCTFLGLSIISWSVKKQNVVARSSTEAEYWAIASAAAKVTWLRRLLQDFNCTQPTATSLLCDNTSAIALANNPVFHAGTKHIEVDCHFIRNYMKDKSIRLHYITTKDQLANLLTKPLTASRFQLLSSKLVTSLDATV</sequence>
<protein>
    <recommendedName>
        <fullName evidence="4">Mitochondrial protein</fullName>
    </recommendedName>
</protein>
<name>A0A8T3BB16_DENNO</name>
<comment type="caution">
    <text evidence="2">The sequence shown here is derived from an EMBL/GenBank/DDBJ whole genome shotgun (WGS) entry which is preliminary data.</text>
</comment>
<dbReference type="Proteomes" id="UP000829196">
    <property type="component" value="Unassembled WGS sequence"/>
</dbReference>
<dbReference type="PANTHER" id="PTHR11439">
    <property type="entry name" value="GAG-POL-RELATED RETROTRANSPOSON"/>
    <property type="match status" value="1"/>
</dbReference>
<gene>
    <name evidence="2" type="ORF">KFK09_010833</name>
</gene>
<dbReference type="CDD" id="cd09272">
    <property type="entry name" value="RNase_HI_RT_Ty1"/>
    <property type="match status" value="1"/>
</dbReference>